<feature type="non-terminal residue" evidence="1">
    <location>
        <position position="1"/>
    </location>
</feature>
<sequence length="131" mass="14630">KKQEKLLNWLRFIETDDKEVRAMLATTSPILQMLNEKIDVLSLNPEERKLYESRMKLKSDIATISEVQFKAGIERGKSLGLAEGEARGRSEGSHQAKLETAKNLLQFGLSREKIAQATGLTQAEVESISNG</sequence>
<dbReference type="OrthoDB" id="9775482at2"/>
<reference evidence="1 2" key="1">
    <citation type="submission" date="2009-07" db="EMBL/GenBank/DDBJ databases">
        <authorList>
            <person name="Madupu R."/>
            <person name="Sebastian Y."/>
            <person name="Durkin A.S."/>
            <person name="Torralba M."/>
            <person name="Methe B."/>
            <person name="Sutton G.G."/>
            <person name="Strausberg R.L."/>
            <person name="Nelson K.E."/>
        </authorList>
    </citation>
    <scope>NUCLEOTIDE SEQUENCE [LARGE SCALE GENOMIC DNA]</scope>
    <source>
        <strain evidence="1 2">ATCC 35580</strain>
    </source>
</reference>
<dbReference type="NCBIfam" id="TIGR01784">
    <property type="entry name" value="T_den_put_tspse"/>
    <property type="match status" value="1"/>
</dbReference>
<dbReference type="eggNOG" id="COG5464">
    <property type="taxonomic scope" value="Bacteria"/>
</dbReference>
<evidence type="ECO:0008006" key="3">
    <source>
        <dbReference type="Google" id="ProtNLM"/>
    </source>
</evidence>
<dbReference type="InterPro" id="IPR010106">
    <property type="entry name" value="RpnA"/>
</dbReference>
<proteinExistence type="predicted"/>
<dbReference type="EMBL" id="ACYH01000035">
    <property type="protein sequence ID" value="EEV20409.1"/>
    <property type="molecule type" value="Genomic_DNA"/>
</dbReference>
<comment type="caution">
    <text evidence="1">The sequence shown here is derived from an EMBL/GenBank/DDBJ whole genome shotgun (WGS) entry which is preliminary data.</text>
</comment>
<dbReference type="RefSeq" id="WP_006188748.1">
    <property type="nucleotide sequence ID" value="NZ_ACYH01000035.1"/>
</dbReference>
<accession>C8PQ93</accession>
<dbReference type="AlphaFoldDB" id="C8PQ93"/>
<evidence type="ECO:0000313" key="2">
    <source>
        <dbReference type="Proteomes" id="UP000004509"/>
    </source>
</evidence>
<gene>
    <name evidence="1" type="ORF">TREVI0001_2525</name>
</gene>
<dbReference type="Pfam" id="PF12784">
    <property type="entry name" value="PDDEXK_2"/>
    <property type="match status" value="1"/>
</dbReference>
<dbReference type="Proteomes" id="UP000004509">
    <property type="component" value="Unassembled WGS sequence"/>
</dbReference>
<dbReference type="STRING" id="596324.TREVI0001_2525"/>
<evidence type="ECO:0000313" key="1">
    <source>
        <dbReference type="EMBL" id="EEV20409.1"/>
    </source>
</evidence>
<protein>
    <recommendedName>
        <fullName evidence="3">Rpn family recombination-promoting nuclease/putative transposase</fullName>
    </recommendedName>
</protein>
<name>C8PQ93_9SPIR</name>
<organism evidence="1 2">
    <name type="scientific">Treponema vincentii ATCC 35580</name>
    <dbReference type="NCBI Taxonomy" id="596324"/>
    <lineage>
        <taxon>Bacteria</taxon>
        <taxon>Pseudomonadati</taxon>
        <taxon>Spirochaetota</taxon>
        <taxon>Spirochaetia</taxon>
        <taxon>Spirochaetales</taxon>
        <taxon>Treponemataceae</taxon>
        <taxon>Treponema</taxon>
    </lineage>
</organism>